<dbReference type="Gene3D" id="3.40.50.300">
    <property type="entry name" value="P-loop containing nucleotide triphosphate hydrolases"/>
    <property type="match status" value="1"/>
</dbReference>
<dbReference type="SUPFAM" id="SSF52540">
    <property type="entry name" value="P-loop containing nucleoside triphosphate hydrolases"/>
    <property type="match status" value="1"/>
</dbReference>
<dbReference type="PANTHER" id="PTHR42798">
    <property type="entry name" value="LIPOPROTEIN-RELEASING SYSTEM ATP-BINDING PROTEIN LOLD"/>
    <property type="match status" value="1"/>
</dbReference>
<dbReference type="InterPro" id="IPR003439">
    <property type="entry name" value="ABC_transporter-like_ATP-bd"/>
</dbReference>
<accession>A0A134AE17</accession>
<feature type="domain" description="ABC transporter" evidence="5">
    <location>
        <begin position="2"/>
        <end position="231"/>
    </location>
</feature>
<evidence type="ECO:0000259" key="5">
    <source>
        <dbReference type="PROSITE" id="PS50893"/>
    </source>
</evidence>
<comment type="similarity">
    <text evidence="1">Belongs to the ABC transporter superfamily.</text>
</comment>
<keyword evidence="3" id="KW-0547">Nucleotide-binding</keyword>
<keyword evidence="4 6" id="KW-0067">ATP-binding</keyword>
<evidence type="ECO:0000313" key="6">
    <source>
        <dbReference type="EMBL" id="KXB65963.1"/>
    </source>
</evidence>
<dbReference type="OrthoDB" id="9802264at2"/>
<evidence type="ECO:0000256" key="3">
    <source>
        <dbReference type="ARBA" id="ARBA00022741"/>
    </source>
</evidence>
<dbReference type="PATRIC" id="fig|755172.3.peg.1135"/>
<dbReference type="PROSITE" id="PS50893">
    <property type="entry name" value="ABC_TRANSPORTER_2"/>
    <property type="match status" value="1"/>
</dbReference>
<dbReference type="InterPro" id="IPR027417">
    <property type="entry name" value="P-loop_NTPase"/>
</dbReference>
<gene>
    <name evidence="6" type="ORF">HMPREF1863_01174</name>
</gene>
<dbReference type="AlphaFoldDB" id="A0A134AE17"/>
<keyword evidence="2" id="KW-0813">Transport</keyword>
<evidence type="ECO:0000256" key="4">
    <source>
        <dbReference type="ARBA" id="ARBA00022840"/>
    </source>
</evidence>
<dbReference type="Pfam" id="PF00005">
    <property type="entry name" value="ABC_tran"/>
    <property type="match status" value="1"/>
</dbReference>
<dbReference type="EMBL" id="LSDG01000036">
    <property type="protein sequence ID" value="KXB65963.1"/>
    <property type="molecule type" value="Genomic_DNA"/>
</dbReference>
<reference evidence="7" key="1">
    <citation type="submission" date="2016-01" db="EMBL/GenBank/DDBJ databases">
        <authorList>
            <person name="Mitreva M."/>
            <person name="Pepin K.H."/>
            <person name="Mihindukulasuriya K.A."/>
            <person name="Fulton R."/>
            <person name="Fronick C."/>
            <person name="O'Laughlin M."/>
            <person name="Miner T."/>
            <person name="Herter B."/>
            <person name="Rosa B.A."/>
            <person name="Cordes M."/>
            <person name="Tomlinson C."/>
            <person name="Wollam A."/>
            <person name="Palsikar V.B."/>
            <person name="Mardis E.R."/>
            <person name="Wilson R.K."/>
        </authorList>
    </citation>
    <scope>NUCLEOTIDE SEQUENCE [LARGE SCALE GENOMIC DNA]</scope>
    <source>
        <strain evidence="7">DNF00729</strain>
    </source>
</reference>
<dbReference type="RefSeq" id="WP_068368237.1">
    <property type="nucleotide sequence ID" value="NZ_CAIJCT010000016.1"/>
</dbReference>
<proteinExistence type="inferred from homology"/>
<dbReference type="InterPro" id="IPR003593">
    <property type="entry name" value="AAA+_ATPase"/>
</dbReference>
<dbReference type="STRING" id="755172.HMPREF1863_01174"/>
<dbReference type="GO" id="GO:0005524">
    <property type="term" value="F:ATP binding"/>
    <property type="evidence" value="ECO:0007669"/>
    <property type="project" value="UniProtKB-KW"/>
</dbReference>
<comment type="caution">
    <text evidence="6">The sequence shown here is derived from an EMBL/GenBank/DDBJ whole genome shotgun (WGS) entry which is preliminary data.</text>
</comment>
<dbReference type="Proteomes" id="UP000070442">
    <property type="component" value="Unassembled WGS sequence"/>
</dbReference>
<keyword evidence="7" id="KW-1185">Reference proteome</keyword>
<name>A0A134AE17_9FIRM</name>
<dbReference type="CDD" id="cd03255">
    <property type="entry name" value="ABC_MJ0796_LolCDE_FtsE"/>
    <property type="match status" value="1"/>
</dbReference>
<dbReference type="InterPro" id="IPR017911">
    <property type="entry name" value="MacB-like_ATP-bd"/>
</dbReference>
<protein>
    <submittedName>
        <fullName evidence="6">ABC transporter, ATP-binding protein</fullName>
    </submittedName>
</protein>
<organism evidence="6 7">
    <name type="scientific">Aedoeadaptatus coxii</name>
    <dbReference type="NCBI Taxonomy" id="755172"/>
    <lineage>
        <taxon>Bacteria</taxon>
        <taxon>Bacillati</taxon>
        <taxon>Bacillota</taxon>
        <taxon>Tissierellia</taxon>
        <taxon>Tissierellales</taxon>
        <taxon>Peptoniphilaceae</taxon>
        <taxon>Aedoeadaptatus</taxon>
    </lineage>
</organism>
<dbReference type="PANTHER" id="PTHR42798:SF2">
    <property type="entry name" value="ABC TRANSPORTER ATP-BINDING PROTEIN MG467-RELATED"/>
    <property type="match status" value="1"/>
</dbReference>
<dbReference type="InterPro" id="IPR017871">
    <property type="entry name" value="ABC_transporter-like_CS"/>
</dbReference>
<dbReference type="GO" id="GO:0016887">
    <property type="term" value="F:ATP hydrolysis activity"/>
    <property type="evidence" value="ECO:0007669"/>
    <property type="project" value="InterPro"/>
</dbReference>
<dbReference type="SMART" id="SM00382">
    <property type="entry name" value="AAA"/>
    <property type="match status" value="1"/>
</dbReference>
<sequence>MITVHNLHKSYGSKTQRLHVLKGITFSLPEGCLACLLGPSGSGKSTLLNILGGIESMDEGDIIVAGNHLAPMNKKELERYRRKQLGFVFQFYNLVENLTVRENILTGAYLSDDPLDVDALAKELGIADQLHKFPTEISGGQAQRVSIARAMAKKPSLFICDEPTGALDYESAKSVLHLIEELNRKYKTTIIIATHNEAIASMCHVVLRLHDGGLKSYEENEHILSAEEVQW</sequence>
<evidence type="ECO:0000256" key="1">
    <source>
        <dbReference type="ARBA" id="ARBA00005417"/>
    </source>
</evidence>
<dbReference type="PROSITE" id="PS00211">
    <property type="entry name" value="ABC_TRANSPORTER_1"/>
    <property type="match status" value="1"/>
</dbReference>
<evidence type="ECO:0000313" key="7">
    <source>
        <dbReference type="Proteomes" id="UP000070442"/>
    </source>
</evidence>
<evidence type="ECO:0000256" key="2">
    <source>
        <dbReference type="ARBA" id="ARBA00022448"/>
    </source>
</evidence>